<protein>
    <submittedName>
        <fullName evidence="1">Uncharacterized protein</fullName>
    </submittedName>
</protein>
<comment type="caution">
    <text evidence="1">The sequence shown here is derived from an EMBL/GenBank/DDBJ whole genome shotgun (WGS) entry which is preliminary data.</text>
</comment>
<reference evidence="1" key="1">
    <citation type="submission" date="2023-03" db="EMBL/GenBank/DDBJ databases">
        <title>Massive genome expansion in bonnet fungi (Mycena s.s.) driven by repeated elements and novel gene families across ecological guilds.</title>
        <authorList>
            <consortium name="Lawrence Berkeley National Laboratory"/>
            <person name="Harder C.B."/>
            <person name="Miyauchi S."/>
            <person name="Viragh M."/>
            <person name="Kuo A."/>
            <person name="Thoen E."/>
            <person name="Andreopoulos B."/>
            <person name="Lu D."/>
            <person name="Skrede I."/>
            <person name="Drula E."/>
            <person name="Henrissat B."/>
            <person name="Morin E."/>
            <person name="Kohler A."/>
            <person name="Barry K."/>
            <person name="LaButti K."/>
            <person name="Morin E."/>
            <person name="Salamov A."/>
            <person name="Lipzen A."/>
            <person name="Mereny Z."/>
            <person name="Hegedus B."/>
            <person name="Baldrian P."/>
            <person name="Stursova M."/>
            <person name="Weitz H."/>
            <person name="Taylor A."/>
            <person name="Grigoriev I.V."/>
            <person name="Nagy L.G."/>
            <person name="Martin F."/>
            <person name="Kauserud H."/>
        </authorList>
    </citation>
    <scope>NUCLEOTIDE SEQUENCE</scope>
    <source>
        <strain evidence="1">CBHHK067</strain>
    </source>
</reference>
<dbReference type="Proteomes" id="UP001221757">
    <property type="component" value="Unassembled WGS sequence"/>
</dbReference>
<organism evidence="1 2">
    <name type="scientific">Mycena rosella</name>
    <name type="common">Pink bonnet</name>
    <name type="synonym">Agaricus rosellus</name>
    <dbReference type="NCBI Taxonomy" id="1033263"/>
    <lineage>
        <taxon>Eukaryota</taxon>
        <taxon>Fungi</taxon>
        <taxon>Dikarya</taxon>
        <taxon>Basidiomycota</taxon>
        <taxon>Agaricomycotina</taxon>
        <taxon>Agaricomycetes</taxon>
        <taxon>Agaricomycetidae</taxon>
        <taxon>Agaricales</taxon>
        <taxon>Marasmiineae</taxon>
        <taxon>Mycenaceae</taxon>
        <taxon>Mycena</taxon>
    </lineage>
</organism>
<proteinExistence type="predicted"/>
<name>A0AAD7MBK9_MYCRO</name>
<dbReference type="EMBL" id="JARKIE010000002">
    <property type="protein sequence ID" value="KAJ7709653.1"/>
    <property type="molecule type" value="Genomic_DNA"/>
</dbReference>
<dbReference type="AlphaFoldDB" id="A0AAD7MBK9"/>
<gene>
    <name evidence="1" type="ORF">B0H17DRAFT_1190837</name>
</gene>
<evidence type="ECO:0000313" key="2">
    <source>
        <dbReference type="Proteomes" id="UP001221757"/>
    </source>
</evidence>
<sequence>MQREKASRKPNLRALNLHFSHIHDAHNVLWSALLPLTPFRALTPEDIATADPALALWETSSDSISILSYDNGKPPEFSGAPGRANTNLLLAESMLRFCDYGAGLPDIAGTEETAALRQRFVRLRRHIERALLAEARSDERLDRQDRSDAQCDLDLVRDWATEIQDELLNPGQRTEHWTYESLPWTLGYLTAWDDIEFSVLTNSGITSVMRDIVYAPTIPVVSYTQPIRNWAASLLRRWALRPEAEALNPTEKARLGLEALPETPQLPEQNYTVPNILYRTGDIARDFQELREALTEAGDDHSRIFRALDKMDGWEAEALSSQGFRDALLQLQMTLRHPAAEVGDRMYASIRKFTIPTHIERRVTGFSHHTPPARGPPFGLTFRDKNALPGAIPSLGSYGGAPSDKRTWEDVSVEAHATDPINVLFGACISAANARHRHPLAPLTGFSIASTPEPFCTASWVGKTGAEAQELQSRLWEVRIGRFVQGQVSDLQLTAGNVLYYNRSNFSRVSVPELSMKQPGQRTLPPACEAPAHWIRPAAPPGGEALWQCLPSLSFVGNGDDFYPGATTPAAIASHVYVPRTFDHARLGIYPHAAYRREPTKDSTPMKFEPPLSAAQALALLGRAIQYEVPAVPPPDAPPKKKRRKGPPPVYWGVVWGVDVVGPAGPVLRIFTGGDYQETSATLKVGAPCAVPAEPIDTTCAFTPKWVGALVLDDDLPEEMAPPPPPINNEMDPDRLLRILALAAESPHFEVGIDGDCVVLAGEIALHGIDADAVEKIPNCRTGIWQGGRDDPDTERFAIWVRWLRAGSIDLRQPPEAFVAAREDEPPLEWSLYTSLSVDGGCVSLLARGVTAPEAVCALTGTEEEDVEGFVECVVLHGAEEGTFHIPGGVSTYTGGDGAFEVYTARAEGQVVGIKIVG</sequence>
<keyword evidence="2" id="KW-1185">Reference proteome</keyword>
<accession>A0AAD7MBK9</accession>
<evidence type="ECO:0000313" key="1">
    <source>
        <dbReference type="EMBL" id="KAJ7709653.1"/>
    </source>
</evidence>